<keyword evidence="2" id="KW-1185">Reference proteome</keyword>
<dbReference type="AlphaFoldDB" id="A0A9X1VQC7"/>
<comment type="caution">
    <text evidence="1">The sequence shown here is derived from an EMBL/GenBank/DDBJ whole genome shotgun (WGS) entry which is preliminary data.</text>
</comment>
<evidence type="ECO:0008006" key="3">
    <source>
        <dbReference type="Google" id="ProtNLM"/>
    </source>
</evidence>
<evidence type="ECO:0000313" key="2">
    <source>
        <dbReference type="Proteomes" id="UP001139369"/>
    </source>
</evidence>
<dbReference type="RefSeq" id="WP_242179024.1">
    <property type="nucleotide sequence ID" value="NZ_JAKQYM010000009.1"/>
</dbReference>
<organism evidence="1 2">
    <name type="scientific">Polaribacter marinus</name>
    <dbReference type="NCBI Taxonomy" id="2916838"/>
    <lineage>
        <taxon>Bacteria</taxon>
        <taxon>Pseudomonadati</taxon>
        <taxon>Bacteroidota</taxon>
        <taxon>Flavobacteriia</taxon>
        <taxon>Flavobacteriales</taxon>
        <taxon>Flavobacteriaceae</taxon>
    </lineage>
</organism>
<dbReference type="EMBL" id="JAKQYM010000009">
    <property type="protein sequence ID" value="MCI2229913.1"/>
    <property type="molecule type" value="Genomic_DNA"/>
</dbReference>
<dbReference type="Proteomes" id="UP001139369">
    <property type="component" value="Unassembled WGS sequence"/>
</dbReference>
<gene>
    <name evidence="1" type="ORF">MC378_12115</name>
</gene>
<accession>A0A9X1VQC7</accession>
<evidence type="ECO:0000313" key="1">
    <source>
        <dbReference type="EMBL" id="MCI2229913.1"/>
    </source>
</evidence>
<name>A0A9X1VQC7_9FLAO</name>
<protein>
    <recommendedName>
        <fullName evidence="3">PIN domain-containing protein</fullName>
    </recommendedName>
</protein>
<reference evidence="1" key="1">
    <citation type="submission" date="2022-02" db="EMBL/GenBank/DDBJ databases">
        <title>Polaribacter sp. MSW13, isolated from seawater.</title>
        <authorList>
            <person name="Kristyanto S."/>
            <person name="Jung J."/>
            <person name="Jeon C.O."/>
        </authorList>
    </citation>
    <scope>NUCLEOTIDE SEQUENCE</scope>
    <source>
        <strain evidence="1">MSW13</strain>
    </source>
</reference>
<proteinExistence type="predicted"/>
<sequence>MTKPTGTILTNFKIKIAIDTQLLAYLIDNTFPSFNYFFSKLNKSPFVDIVCSRFVTYEFIGIRKYEHYLRAIHQESQSSGGTMNFSSALKYRNGFKAPELDFQDCYQDIKIIIEDELKEMNDNYGIIYEDNILHEDLWKPHQDLVLSSRISKEDSLVLLSSIFPQPLLKEDHSIFLTNDKQFYNSFSGNEKERMSSIDNVLDEHGLSSPYTFKIEEIKLANKKALNLCQSLEKDVIDTFVSDFIFEHIKLKNNNLLLGKTLNCESSGNLKKELFCFELIESQGLENEMYTVVIYKNGLEIDIYTHHSFFTGFYCYREIDSFPYHATEDVKSRRISLRLKDAENNFIDKELMEKITSKGNLVFIHPDSKI</sequence>